<evidence type="ECO:0000313" key="1">
    <source>
        <dbReference type="EMBL" id="EFN72744.1"/>
    </source>
</evidence>
<organism evidence="2">
    <name type="scientific">Camponotus floridanus</name>
    <name type="common">Florida carpenter ant</name>
    <dbReference type="NCBI Taxonomy" id="104421"/>
    <lineage>
        <taxon>Eukaryota</taxon>
        <taxon>Metazoa</taxon>
        <taxon>Ecdysozoa</taxon>
        <taxon>Arthropoda</taxon>
        <taxon>Hexapoda</taxon>
        <taxon>Insecta</taxon>
        <taxon>Pterygota</taxon>
        <taxon>Neoptera</taxon>
        <taxon>Endopterygota</taxon>
        <taxon>Hymenoptera</taxon>
        <taxon>Apocrita</taxon>
        <taxon>Aculeata</taxon>
        <taxon>Formicoidea</taxon>
        <taxon>Formicidae</taxon>
        <taxon>Formicinae</taxon>
        <taxon>Camponotus</taxon>
    </lineage>
</organism>
<gene>
    <name evidence="1" type="ORF">EAG_00030</name>
</gene>
<dbReference type="EMBL" id="GL435763">
    <property type="protein sequence ID" value="EFN72744.1"/>
    <property type="molecule type" value="Genomic_DNA"/>
</dbReference>
<protein>
    <submittedName>
        <fullName evidence="1">Uncharacterized protein</fullName>
    </submittedName>
</protein>
<dbReference type="InParanoid" id="E2A1E5"/>
<keyword evidence="2" id="KW-1185">Reference proteome</keyword>
<evidence type="ECO:0000313" key="2">
    <source>
        <dbReference type="Proteomes" id="UP000000311"/>
    </source>
</evidence>
<reference evidence="1 2" key="1">
    <citation type="journal article" date="2010" name="Science">
        <title>Genomic comparison of the ants Camponotus floridanus and Harpegnathos saltator.</title>
        <authorList>
            <person name="Bonasio R."/>
            <person name="Zhang G."/>
            <person name="Ye C."/>
            <person name="Mutti N.S."/>
            <person name="Fang X."/>
            <person name="Qin N."/>
            <person name="Donahue G."/>
            <person name="Yang P."/>
            <person name="Li Q."/>
            <person name="Li C."/>
            <person name="Zhang P."/>
            <person name="Huang Z."/>
            <person name="Berger S.L."/>
            <person name="Reinberg D."/>
            <person name="Wang J."/>
            <person name="Liebig J."/>
        </authorList>
    </citation>
    <scope>NUCLEOTIDE SEQUENCE [LARGE SCALE GENOMIC DNA]</scope>
    <source>
        <strain evidence="2">C129</strain>
    </source>
</reference>
<accession>E2A1E5</accession>
<dbReference type="AlphaFoldDB" id="E2A1E5"/>
<name>E2A1E5_CAMFO</name>
<dbReference type="Proteomes" id="UP000000311">
    <property type="component" value="Unassembled WGS sequence"/>
</dbReference>
<sequence length="46" mass="5203">NKLNRFIKTGKDPLPLMSHSDVVYKICCKQCSASYVGQTSRQLSTR</sequence>
<proteinExistence type="predicted"/>
<feature type="non-terminal residue" evidence="1">
    <location>
        <position position="46"/>
    </location>
</feature>
<feature type="non-terminal residue" evidence="1">
    <location>
        <position position="1"/>
    </location>
</feature>